<gene>
    <name evidence="1" type="ORF">SAMN05421858_4497</name>
</gene>
<dbReference type="Pfam" id="PF24352">
    <property type="entry name" value="DUF7512"/>
    <property type="match status" value="1"/>
</dbReference>
<reference evidence="2" key="1">
    <citation type="submission" date="2017-01" db="EMBL/GenBank/DDBJ databases">
        <authorList>
            <person name="Varghese N."/>
            <person name="Submissions S."/>
        </authorList>
    </citation>
    <scope>NUCLEOTIDE SEQUENCE [LARGE SCALE GENOMIC DNA]</scope>
    <source>
        <strain evidence="2">CGMCC 1.7737</strain>
    </source>
</reference>
<dbReference type="AlphaFoldDB" id="A0A1N7EU79"/>
<accession>A0A1N7EU79</accession>
<name>A0A1N7EU79_9EURY</name>
<evidence type="ECO:0000313" key="1">
    <source>
        <dbReference type="EMBL" id="SIR91579.1"/>
    </source>
</evidence>
<dbReference type="RefSeq" id="WP_175609776.1">
    <property type="nucleotide sequence ID" value="NZ_FTNO01000007.1"/>
</dbReference>
<dbReference type="EMBL" id="FTNO01000007">
    <property type="protein sequence ID" value="SIR91579.1"/>
    <property type="molecule type" value="Genomic_DNA"/>
</dbReference>
<dbReference type="Proteomes" id="UP000186914">
    <property type="component" value="Unassembled WGS sequence"/>
</dbReference>
<keyword evidence="2" id="KW-1185">Reference proteome</keyword>
<protein>
    <submittedName>
        <fullName evidence="1">Uncharacterized protein</fullName>
    </submittedName>
</protein>
<organism evidence="1 2">
    <name type="scientific">Haladaptatus litoreus</name>
    <dbReference type="NCBI Taxonomy" id="553468"/>
    <lineage>
        <taxon>Archaea</taxon>
        <taxon>Methanobacteriati</taxon>
        <taxon>Methanobacteriota</taxon>
        <taxon>Stenosarchaea group</taxon>
        <taxon>Halobacteria</taxon>
        <taxon>Halobacteriales</taxon>
        <taxon>Haladaptataceae</taxon>
        <taxon>Haladaptatus</taxon>
    </lineage>
</organism>
<proteinExistence type="predicted"/>
<dbReference type="InterPro" id="IPR055934">
    <property type="entry name" value="DUF7512"/>
</dbReference>
<dbReference type="OrthoDB" id="255777at2157"/>
<sequence>MFGLETLSSSVQAVVTVGLVLTEAITLYVGYGIFSSVAGETVLEMIGGDQ</sequence>
<evidence type="ECO:0000313" key="2">
    <source>
        <dbReference type="Proteomes" id="UP000186914"/>
    </source>
</evidence>